<feature type="compositionally biased region" description="Basic and acidic residues" evidence="2">
    <location>
        <begin position="3125"/>
        <end position="3134"/>
    </location>
</feature>
<feature type="region of interest" description="Disordered" evidence="2">
    <location>
        <begin position="3568"/>
        <end position="3661"/>
    </location>
</feature>
<feature type="compositionally biased region" description="Basic and acidic residues" evidence="2">
    <location>
        <begin position="1731"/>
        <end position="1749"/>
    </location>
</feature>
<feature type="compositionally biased region" description="Polar residues" evidence="2">
    <location>
        <begin position="727"/>
        <end position="737"/>
    </location>
</feature>
<feature type="compositionally biased region" description="Basic and acidic residues" evidence="2">
    <location>
        <begin position="944"/>
        <end position="961"/>
    </location>
</feature>
<feature type="compositionally biased region" description="Low complexity" evidence="2">
    <location>
        <begin position="2694"/>
        <end position="2704"/>
    </location>
</feature>
<feature type="compositionally biased region" description="Polar residues" evidence="2">
    <location>
        <begin position="1035"/>
        <end position="1048"/>
    </location>
</feature>
<feature type="compositionally biased region" description="Basic and acidic residues" evidence="2">
    <location>
        <begin position="1961"/>
        <end position="1975"/>
    </location>
</feature>
<feature type="compositionally biased region" description="Low complexity" evidence="2">
    <location>
        <begin position="2118"/>
        <end position="2139"/>
    </location>
</feature>
<feature type="compositionally biased region" description="Low complexity" evidence="2">
    <location>
        <begin position="2590"/>
        <end position="2599"/>
    </location>
</feature>
<feature type="compositionally biased region" description="Basic and acidic residues" evidence="2">
    <location>
        <begin position="1799"/>
        <end position="1816"/>
    </location>
</feature>
<feature type="compositionally biased region" description="Basic and acidic residues" evidence="2">
    <location>
        <begin position="3595"/>
        <end position="3606"/>
    </location>
</feature>
<feature type="compositionally biased region" description="Polar residues" evidence="2">
    <location>
        <begin position="4367"/>
        <end position="4383"/>
    </location>
</feature>
<feature type="compositionally biased region" description="Polar residues" evidence="2">
    <location>
        <begin position="4553"/>
        <end position="4562"/>
    </location>
</feature>
<feature type="compositionally biased region" description="Basic and acidic residues" evidence="2">
    <location>
        <begin position="3826"/>
        <end position="3836"/>
    </location>
</feature>
<feature type="compositionally biased region" description="Low complexity" evidence="2">
    <location>
        <begin position="3534"/>
        <end position="3547"/>
    </location>
</feature>
<feature type="compositionally biased region" description="Basic and acidic residues" evidence="2">
    <location>
        <begin position="657"/>
        <end position="725"/>
    </location>
</feature>
<feature type="compositionally biased region" description="Low complexity" evidence="2">
    <location>
        <begin position="3807"/>
        <end position="3825"/>
    </location>
</feature>
<feature type="compositionally biased region" description="Low complexity" evidence="2">
    <location>
        <begin position="105"/>
        <end position="116"/>
    </location>
</feature>
<dbReference type="InterPro" id="IPR053268">
    <property type="entry name" value="Woronin_anchor"/>
</dbReference>
<feature type="compositionally biased region" description="Polar residues" evidence="2">
    <location>
        <begin position="1456"/>
        <end position="1465"/>
    </location>
</feature>
<feature type="region of interest" description="Disordered" evidence="2">
    <location>
        <begin position="294"/>
        <end position="336"/>
    </location>
</feature>
<feature type="compositionally biased region" description="Basic and acidic residues" evidence="2">
    <location>
        <begin position="2773"/>
        <end position="2783"/>
    </location>
</feature>
<sequence>MPRESRRQSYEGSDRRKPDRERDRDPDRERDTDRDRDRRRDRDVEDTHRRRESDSNYRTRSDYAPMPNPPSFTNMPYAAPSSPPRQYSGPYNVNTQGNQRRRAPSNSSYGSSSSSSVLDISRHYPQSRYGGFLGTFFKAPSERRRRNSARRAARSSKRRTSFYFGGAGNSSSSSSVNSDLAYGYGYIPKLHRRRRSSRRDSGGSNSFRYGGAAAAASGSGPRSARTRDGDVPDAPPSRRPDGHGPTTTRGKTDEEILDIGRQLSDLARKQNKHDLKAAGYVKPTMLAAAAAAGLGKYRKSRNEARSRGVGSSRIHGESSSDESDWEDASDDESDGADSVLAYGSVVSSAVRPTAAAGRSSYGAGPYASGAVMGGAGAAAAAAAALTDPQRRSSVVDPRLFGPVNSLRGMINTPCGFGQDPHPAPPPVTYQTPADARRNGAEPLDRRPMREVYPVPTSDPSRFDADAIIVQEELPHRSHTSTVPLEQPVPKLPVSSKVYEADKLEDSSRRESRHGKDRDSLVKDRDSYAKDRDSHGFNGSTVAGFAAAAIGATGVAALASDRKEDKKEKKALRERERERERDKEREREDRERERAREKDRNRDKEREQERERDRDRRDRDRELKRRDKDSDKEGKKSKRDSYSSSKYDEKDHKRHSKHADEDTPRKRRETEADHYADSPSSRKDRSKREIDEPRSELSRSSKRDSNSYSSRDDRKEDKGKSVDRYDFSYNQGTPSSKVNPFLYQVSDGAFSTTVLPAVEAPADRPLTPNIVTIDREPNFDDYEPYLPLEPSESRLSRKDSFEIQERPQDFQVHPKRYDHGIHVYEEGEHEASSIYDQAKHATIPVAAAAVASAIAVETERSRERRRGQYDEEGSRDRGSWRRDTVQEEADKYYRESVIARKIEEEQIRSRTPEDDTSRQVRIVTPPEMHEQHKNVGPYDAPNADVRIDNKLFPKEATKFDKKNGKRKSNFKSRDPSCERDRPVLNLVFPTPIPSREPTPRVERQTTRDQRETRTRSDPSAEVAIGPKGDIIKIEPSNKSVSWGENSTKSFEVESADGRSDAEKEKVVEPEDKPRVRLTRASPWSMVAAAVAGSGSEPSGKPDTVSERKYDTEDYSSKIPDIQEISQIQPEQVYNVDTRDQPPVPGPKPISPPRSTLPGSFADDVEFAATLAAGLKDTGFDSNIVVDDPTYRRRDSPPGTKEANGDEWNHKSMSDIVMDIANKKDSSRSVVSEPAGITRDRPVNDHSNGGDEWEAPKKLSKKDKKKLDKLKYQSLDSFEPINPTETINPDPAGTPAFEDAVEDLSKLSKKEQKRREKQAKALSLLEGGGRDAEAEPAAEPEIVCESVQHSYPTEDTVDNSWEDSSSKKKKNKDRKSQEMAAEESITVPTDAFDDLQSLRKLDKDDTVSTAIEEWDTPSKSKRKSKSDKDDTVSTAIEEWDTPSKSKRKSKSDRDESTRSVAESELSTSSKKSSKSKRRSGTEGDFDGYGSDRSKKSSRSKHREGEDGYGSDVSKKSSKSKRRSGTEGDFDGYGSDRSKKSSRSKHREGDDGYGSDRSKKSSRSKHREGDDGYGSDMSRKSSKSKRRSGAEGDFDYGSDIPSRRRSLFDDRDVSSVVSEARGDGRRREREKDRDRDRDRDRDGRSSSKRSSRNYDDDDDARSVVSVASAPGGIRKSKDSKRSSGLFASIFKRDDDKKEKESFLDNAGTLGAGVGLAGAAAIVAASVARSNATDRSGEAHKDDDSHQTSRVESYDYDTFDPEIAPRAIKPAIDPQYGDLLPLPPSEPGSPRSEPGDFPPLPDSRPDTPPEEHGMRRDQITHRRRRSTQETPVKSPSNTAIPLSLRLGQRPPSSPSGTFKSPPTSSSAQTSTAPDSTAKRASRGTSWDSSREFKPLYLLEHSRHGSAEAIAKQEHLPALPPSISASEISLAEDNSPADFASSGLHIDTQDLPHSFEQHGGSQETTPKAEIKPQFPTHEEQGPAMDPNAVDSMSKDRSSYLLDSTPSSTKTTATLDSELSQSDPGSTPSKHRRSADIMPEITEDLTSADERFEDALDMPSAGSHRWSDDSVAMQDASEHHELAPDAELLTKEASAPAEESVAEPDEWAGLSAKQKKKLKKAKKAQSLNLSEPTAEPAAEPTAEPASDPVSDSVFEPAFEITSEPAPDSTSAPLSESVPVVGEPVSSMPGPVKDTESASPQGEAFEGPKKSKKGKKNKKKSQSLENDALEAASIVAGAAALGATVLATQPADNTESAADPQPDTKLVPSSEATDNHSVAEKYGTEPSSPTEAIDNNTCVADPMPDTEFSSSADTSKNLHTQTEHGLTEGKGLPTETEPSAKEAEPQELLTKTNDESTKSQQLDIQPEVDSKSLEELNTKELLEQETSLPLKELAAQATPVEAEIAPEPQPDKTEDITADATDEWSTTSKVSKKDKKKKKKKSLVLDDVSPEPEPAAEAVQETPIATELEDNALSAKEQTTDITPTEATASSEPQLEKAEGTSVDAGDWWTSSASKSDKKKKKNRKQSVMLDDVPAEPEPAPEAKIEIPMVGEDEGNALATEFTASTTNVEQNQPEHSLADLAADPPTEAADTKTVDADAAWPVSTTSKKDKKKKKKSSLSIIDNAISAEEPASTTDDQPSVVKDTGKIESVSDKEPEQPAVLDVYNEKETSINPEDEFAVTPQDKKKKKKGKRKSVHFEPEPIFSPEPSFSPEEEVPAPEDQPKTSDAQDDAAVPTLSTQDTIVSAQDTVFDETRQDLTSADTTQTDSQPPTDLQNDTLDPDKKDEKDTSQDALSLVNDSASDKKETVSSKQIELHDVTLNTATAESDKNLDSIDVTPATVTAEGREKPDLADVTSAVATDKTEAESEDEWSRLISGNKAKEPEGDIVLASGLTDEPETIIDVSGMPNEDSEFEPKKETPSPTEPPLEEWPVATGKKGKKGKKNKKSTSSVSWGEPEAQLDTSAPTESTSVAIPEPGTLSKSIDAEASMSRDLIAAEANEPITEQPAAEAPDEPAASDADILIPAKMSKKDKKKKKLAVLQEAFVDTPKDATEVETAVPVDEMPVEPLDGGAETVKEESVEQADPVAPTLEPAPELESVPAQQEKTNQDDGSDEIVSKLSKKDKKKKKKKQASMDEPKDEPAGLAQPDEAVQITEPVLSTESVLPTTEPVLSTELVESAESVQPSSVESTESIRAIEPQAIEPVTLTDPETHQAVSEAQVEAALETSAEQSSRESEQANTDKEPDGFSAKLSKKDKKKKKKKQSASAETEAATFEPLIPALGLEPQADILEPAASLDSQSGDAIYPQQENVDDDSGAFATKSAKGDKQSETGQSVQTDAPQDNVSPVEHDPLVKDDQPAEESAPETAALVTSVETNPTQAEVEPTVKMSKPESISQAATTVEPETEWGDLNTKLSKKDKKKAKKAAKEAISRTPEETLVEEPATEKTVEQPFDAVIATDSVEKPIESTEPSPQATTPEVESEKELSGLARKSSKKDKKKKKKSLSQAFSAFTDEAAAQGADETPAEPVAEADVSKPDEMNSEPVAEPVIEPVIEPVSEPVAEPVVAPDAEPPAVTIAKLASDAPPGETKTEDVLGGLNNDLPEDKEKEGREQEATSETIELNPEVPAIESPKAEIQEIVPAADEKPDVKEVEPDNSWMAGLSKKEQKKLKKKGLTAAALGAAAAATGASMLVAETPETARDPEPRPPQDVKDEFNSSSASGTSETEARQFTANKMSKAEKKKAKKLGLKMYDIGESEPTTEEVGAPGSTAERLARELPPSEQPKSSWAEEMADNDWSPAAEVKERDPKTDTVVPAEEPAAAESAFSTSAPTETESRTTEDDKLALPIKKGKKGKKAKRQSTLDVDLETVPTEQPAEVPASIEPETAREDPVSEQTREFEVEWPAPEAEAAAAQGDAESARNMTPMEPSKADQPISLTTLETVEEDLRPESGPSFAEETITAPVAESPAEVADDDWAAPTRKKSKKGKKGKSAPLSDFEDTASKGAESVPDSAQVSTQPEPVPVVEDEWGTTAKKGKGKKGKKMSLLAWEDSIVEPSSSTVPVEAENAHTPVAITDNESAFVEEPAAIPDAAVQDKDDWAAPVKKKSKKDKKRQSTQESYTEAEAPTKSDATRDNDAAKESKRDDATTIGDERQERRFEEAVSVGEVERDDLPKVEMTRSVDDKFSSSDKKMTTKESLGAAGGGKKTAGRDSLEAVGAAAALTGGVAALAQMYGGGKKKKGKKSKIVDKRQPQGDDLFDDPAVWEGPDKKNVVEESRDETLDDGVDEFWGPSRPDPGPSVAPHTPVSTSFTESGDEWKETARQGVSVDDEFVESPILGRGDSVLPRSTPAGLLRRDTKPEEPAGGPFDEAPRGTPSRQLSTELSEVRSSPTRALPAVQELPEAEKLAATGDLWPMEQANRDSGFIPESPPRRRSPGFVDEKLRDSGVDSGDWREPLHMQTPEAHGRAMDKRLGPSPLNTPVLQEPPRDKTTTPVADPDKKLRRSNKDYGGLAAVAAGSAVLTAEAAHHGKGCDNDRRAVSDSHAAIRSGRAESTDSVARRSVSNTSLSRQRTPEPLKLRPESPGSILGQRSTATPTPPPLRRVDKRMSGDLRALRQQNNSTPPVANEARVRTKDMADVYDGFGEGRLGSPRSPTRPHSMRRRQSMQVLELESRVDQLLAENRLLTEARNQAEQNANRSATSVLSERDAEIDALKQSLQYLQNEVNRLTEVNEGLTSANAELANKDNTRYAGLAVHGDGTRSLEGPDGAPIKTLEEKDAEIASLREQLEAAKEQVREMQRQILASKAADAQFLNIRDEDYFDNRCQQLCSHVQQWVLRFSKFSDMRACRLTSEINDEKTIDRLDNAVLDGSDVDIYLNDRVKRRDIFMSMTMSMIWEFVFTRYLFGMDREQRQKLKSLEKLLTEVGPQNAVRQWRAVTLTLLAKRASFQEQRELDTEAVVQAIFQTLCKILPPPSNLENQIQSQLRRVMREAVDLSIAMRTQQAEYMMLPPLQPEYDADGELAATVQFNASMMNERNPQNKQTNEEIEADNSIVRIVLFPLVVKKGDDAGVGDDEIVVCPAQVLVAREHGRRHVTPSSDAGGASLLGAPSRLSVVTDAMLSQADSHYVEGRN</sequence>
<comment type="caution">
    <text evidence="3">The sequence shown here is derived from an EMBL/GenBank/DDBJ whole genome shotgun (WGS) entry which is preliminary data.</text>
</comment>
<name>A0A0A2VW33_BEABA</name>
<feature type="compositionally biased region" description="Basic and acidic residues" evidence="2">
    <location>
        <begin position="3340"/>
        <end position="3350"/>
    </location>
</feature>
<feature type="region of interest" description="Disordered" evidence="2">
    <location>
        <begin position="855"/>
        <end position="1157"/>
    </location>
</feature>
<gene>
    <name evidence="3" type="ORF">BBAD15_g2147</name>
</gene>
<feature type="compositionally biased region" description="Polar residues" evidence="2">
    <location>
        <begin position="3461"/>
        <end position="3471"/>
    </location>
</feature>
<feature type="compositionally biased region" description="Basic and acidic residues" evidence="2">
    <location>
        <begin position="498"/>
        <end position="534"/>
    </location>
</feature>
<evidence type="ECO:0000256" key="1">
    <source>
        <dbReference type="SAM" id="Coils"/>
    </source>
</evidence>
<feature type="compositionally biased region" description="Basic and acidic residues" evidence="2">
    <location>
        <begin position="559"/>
        <end position="633"/>
    </location>
</feature>
<feature type="region of interest" description="Disordered" evidence="2">
    <location>
        <begin position="2243"/>
        <end position="2536"/>
    </location>
</feature>
<feature type="compositionally biased region" description="Polar residues" evidence="2">
    <location>
        <begin position="2953"/>
        <end position="2964"/>
    </location>
</feature>
<feature type="compositionally biased region" description="Basic and acidic residues" evidence="2">
    <location>
        <begin position="1394"/>
        <end position="1404"/>
    </location>
</feature>
<dbReference type="PANTHER" id="PTHR40641:SF2">
    <property type="entry name" value="INVOLUCRIN REPEAT PROTEIN"/>
    <property type="match status" value="1"/>
</dbReference>
<feature type="region of interest" description="Disordered" evidence="2">
    <location>
        <begin position="4069"/>
        <end position="4201"/>
    </location>
</feature>
<feature type="compositionally biased region" description="Basic and acidic residues" evidence="2">
    <location>
        <begin position="1942"/>
        <end position="1951"/>
    </location>
</feature>
<feature type="compositionally biased region" description="Polar residues" evidence="2">
    <location>
        <begin position="3173"/>
        <end position="3185"/>
    </location>
</feature>
<feature type="compositionally biased region" description="Pro residues" evidence="2">
    <location>
        <begin position="1140"/>
        <end position="1150"/>
    </location>
</feature>
<dbReference type="PANTHER" id="PTHR40641">
    <property type="entry name" value="INVOLUCRIN REPEAT PROTEIN (AFU_ORTHOLOGUE AFUA_2G08060)"/>
    <property type="match status" value="1"/>
</dbReference>
<dbReference type="OrthoDB" id="5365701at2759"/>
<dbReference type="STRING" id="1245745.A0A0A2VW33"/>
<feature type="compositionally biased region" description="Acidic residues" evidence="2">
    <location>
        <begin position="319"/>
        <end position="335"/>
    </location>
</feature>
<feature type="compositionally biased region" description="Low complexity" evidence="2">
    <location>
        <begin position="3894"/>
        <end position="3909"/>
    </location>
</feature>
<organism evidence="3 4">
    <name type="scientific">Beauveria bassiana D1-5</name>
    <dbReference type="NCBI Taxonomy" id="1245745"/>
    <lineage>
        <taxon>Eukaryota</taxon>
        <taxon>Fungi</taxon>
        <taxon>Dikarya</taxon>
        <taxon>Ascomycota</taxon>
        <taxon>Pezizomycotina</taxon>
        <taxon>Sordariomycetes</taxon>
        <taxon>Hypocreomycetidae</taxon>
        <taxon>Hypocreales</taxon>
        <taxon>Cordycipitaceae</taxon>
        <taxon>Beauveria</taxon>
    </lineage>
</organism>
<feature type="compositionally biased region" description="Polar residues" evidence="2">
    <location>
        <begin position="1824"/>
        <end position="1836"/>
    </location>
</feature>
<protein>
    <recommendedName>
        <fullName evidence="5">Involucrin repeat protein</fullName>
    </recommendedName>
</protein>
<feature type="compositionally biased region" description="Basic and acidic residues" evidence="2">
    <location>
        <begin position="996"/>
        <end position="1017"/>
    </location>
</feature>
<reference evidence="3 4" key="1">
    <citation type="submission" date="2012-10" db="EMBL/GenBank/DDBJ databases">
        <title>Genome sequencing and analysis of entomopathogenic fungi Beauveria bassiana D1-5.</title>
        <authorList>
            <person name="Li Q."/>
            <person name="Wang L."/>
            <person name="Zhang Z."/>
            <person name="Wang Q."/>
            <person name="Ren J."/>
            <person name="Wang M."/>
            <person name="Xu W."/>
            <person name="Wang J."/>
            <person name="Lu Y."/>
            <person name="Du Q."/>
            <person name="Sun Z."/>
        </authorList>
    </citation>
    <scope>NUCLEOTIDE SEQUENCE [LARGE SCALE GENOMIC DNA]</scope>
    <source>
        <strain evidence="3 4">D1-5</strain>
    </source>
</reference>
<feature type="compositionally biased region" description="Basic and acidic residues" evidence="2">
    <location>
        <begin position="856"/>
        <end position="917"/>
    </location>
</feature>
<evidence type="ECO:0000313" key="4">
    <source>
        <dbReference type="Proteomes" id="UP000030106"/>
    </source>
</evidence>
<feature type="region of interest" description="Disordered" evidence="2">
    <location>
        <begin position="555"/>
        <end position="737"/>
    </location>
</feature>
<feature type="compositionally biased region" description="Polar residues" evidence="2">
    <location>
        <begin position="89"/>
        <end position="98"/>
    </location>
</feature>
<feature type="compositionally biased region" description="Polar residues" evidence="2">
    <location>
        <begin position="2469"/>
        <end position="2486"/>
    </location>
</feature>
<feature type="compositionally biased region" description="Basic and acidic residues" evidence="2">
    <location>
        <begin position="3635"/>
        <end position="3645"/>
    </location>
</feature>
<evidence type="ECO:0008006" key="5">
    <source>
        <dbReference type="Google" id="ProtNLM"/>
    </source>
</evidence>
<feature type="region of interest" description="Disordered" evidence="2">
    <location>
        <begin position="1922"/>
        <end position="2217"/>
    </location>
</feature>
<feature type="compositionally biased region" description="Basic and acidic residues" evidence="2">
    <location>
        <begin position="2794"/>
        <end position="2804"/>
    </location>
</feature>
<feature type="compositionally biased region" description="Polar residues" evidence="2">
    <location>
        <begin position="1995"/>
        <end position="2022"/>
    </location>
</feature>
<feature type="compositionally biased region" description="Basic residues" evidence="2">
    <location>
        <begin position="2678"/>
        <end position="2688"/>
    </location>
</feature>
<feature type="compositionally biased region" description="Basic residues" evidence="2">
    <location>
        <begin position="3112"/>
        <end position="3124"/>
    </location>
</feature>
<dbReference type="HOGENOM" id="CLU_223564_0_0_1"/>
<feature type="compositionally biased region" description="Basic and acidic residues" evidence="2">
    <location>
        <begin position="4563"/>
        <end position="4572"/>
    </location>
</feature>
<feature type="region of interest" description="Disordered" evidence="2">
    <location>
        <begin position="3048"/>
        <end position="3547"/>
    </location>
</feature>
<feature type="compositionally biased region" description="Basic residues" evidence="2">
    <location>
        <begin position="3841"/>
        <end position="3851"/>
    </location>
</feature>
<feature type="compositionally biased region" description="Basic residues" evidence="2">
    <location>
        <begin position="2107"/>
        <end position="2117"/>
    </location>
</feature>
<feature type="compositionally biased region" description="Polar residues" evidence="2">
    <location>
        <begin position="2278"/>
        <end position="2291"/>
    </location>
</feature>
<feature type="region of interest" description="Disordered" evidence="2">
    <location>
        <begin position="1"/>
        <end position="123"/>
    </location>
</feature>
<feature type="compositionally biased region" description="Basic and acidic residues" evidence="2">
    <location>
        <begin position="4258"/>
        <end position="4271"/>
    </location>
</feature>
<feature type="compositionally biased region" description="Low complexity" evidence="2">
    <location>
        <begin position="1085"/>
        <end position="1094"/>
    </location>
</feature>
<dbReference type="EMBL" id="ANFO01000143">
    <property type="protein sequence ID" value="KGQ12096.1"/>
    <property type="molecule type" value="Genomic_DNA"/>
</dbReference>
<feature type="compositionally biased region" description="Basic and acidic residues" evidence="2">
    <location>
        <begin position="1054"/>
        <end position="1073"/>
    </location>
</feature>
<feature type="compositionally biased region" description="Basic and acidic residues" evidence="2">
    <location>
        <begin position="1102"/>
        <end position="1114"/>
    </location>
</feature>
<evidence type="ECO:0000256" key="2">
    <source>
        <dbReference type="SAM" id="MobiDB-lite"/>
    </source>
</evidence>
<feature type="compositionally biased region" description="Basic and acidic residues" evidence="2">
    <location>
        <begin position="2637"/>
        <end position="2650"/>
    </location>
</feature>
<feature type="region of interest" description="Disordered" evidence="2">
    <location>
        <begin position="767"/>
        <end position="796"/>
    </location>
</feature>
<feature type="region of interest" description="Disordered" evidence="2">
    <location>
        <begin position="4631"/>
        <end position="4654"/>
    </location>
</feature>
<feature type="compositionally biased region" description="Basic residues" evidence="2">
    <location>
        <begin position="2929"/>
        <end position="2939"/>
    </location>
</feature>
<feature type="compositionally biased region" description="Basic and acidic residues" evidence="2">
    <location>
        <begin position="4455"/>
        <end position="4464"/>
    </location>
</feature>
<feature type="coiled-coil region" evidence="1">
    <location>
        <begin position="4762"/>
        <end position="4799"/>
    </location>
</feature>
<feature type="compositionally biased region" description="Basic residues" evidence="2">
    <location>
        <begin position="4026"/>
        <end position="4035"/>
    </location>
</feature>
<evidence type="ECO:0000313" key="3">
    <source>
        <dbReference type="EMBL" id="KGQ12096.1"/>
    </source>
</evidence>
<feature type="compositionally biased region" description="Basic and acidic residues" evidence="2">
    <location>
        <begin position="4117"/>
        <end position="4186"/>
    </location>
</feature>
<feature type="region of interest" description="Disordered" evidence="2">
    <location>
        <begin position="1723"/>
        <end position="1886"/>
    </location>
</feature>
<feature type="compositionally biased region" description="Basic residues" evidence="2">
    <location>
        <begin position="3407"/>
        <end position="3417"/>
    </location>
</feature>
<feature type="compositionally biased region" description="Polar residues" evidence="2">
    <location>
        <begin position="3323"/>
        <end position="3337"/>
    </location>
</feature>
<feature type="region of interest" description="Disordered" evidence="2">
    <location>
        <begin position="141"/>
        <end position="178"/>
    </location>
</feature>
<feature type="compositionally biased region" description="Low complexity" evidence="2">
    <location>
        <begin position="2168"/>
        <end position="2185"/>
    </location>
</feature>
<feature type="region of interest" description="Disordered" evidence="2">
    <location>
        <begin position="4225"/>
        <end position="4501"/>
    </location>
</feature>
<feature type="compositionally biased region" description="Basic and acidic residues" evidence="2">
    <location>
        <begin position="225"/>
        <end position="242"/>
    </location>
</feature>
<feature type="compositionally biased region" description="Basic residues" evidence="2">
    <location>
        <begin position="3484"/>
        <end position="3496"/>
    </location>
</feature>
<feature type="compositionally biased region" description="Basic and acidic residues" evidence="2">
    <location>
        <begin position="1544"/>
        <end position="1556"/>
    </location>
</feature>
<feature type="compositionally biased region" description="Low complexity" evidence="2">
    <location>
        <begin position="1856"/>
        <end position="1871"/>
    </location>
</feature>
<feature type="compositionally biased region" description="Basic and acidic residues" evidence="2">
    <location>
        <begin position="1201"/>
        <end position="1211"/>
    </location>
</feature>
<dbReference type="Proteomes" id="UP000030106">
    <property type="component" value="Unassembled WGS sequence"/>
</dbReference>
<dbReference type="eggNOG" id="ENOG502QRYC">
    <property type="taxonomic scope" value="Eukaryota"/>
</dbReference>
<feature type="compositionally biased region" description="Basic and acidic residues" evidence="2">
    <location>
        <begin position="3224"/>
        <end position="3238"/>
    </location>
</feature>
<feature type="region of interest" description="Disordered" evidence="2">
    <location>
        <begin position="1178"/>
        <end position="1698"/>
    </location>
</feature>
<feature type="compositionally biased region" description="Low complexity" evidence="2">
    <location>
        <begin position="169"/>
        <end position="178"/>
    </location>
</feature>
<feature type="region of interest" description="Disordered" evidence="2">
    <location>
        <begin position="2833"/>
        <end position="2872"/>
    </location>
</feature>
<feature type="compositionally biased region" description="Basic residues" evidence="2">
    <location>
        <begin position="3972"/>
        <end position="3983"/>
    </location>
</feature>
<feature type="compositionally biased region" description="Basic and acidic residues" evidence="2">
    <location>
        <begin position="1301"/>
        <end position="1312"/>
    </location>
</feature>
<feature type="compositionally biased region" description="Basic and acidic residues" evidence="2">
    <location>
        <begin position="4430"/>
        <end position="4448"/>
    </location>
</feature>
<feature type="region of interest" description="Disordered" evidence="2">
    <location>
        <begin position="191"/>
        <end position="255"/>
    </location>
</feature>
<feature type="compositionally biased region" description="Low complexity" evidence="2">
    <location>
        <begin position="2997"/>
        <end position="3013"/>
    </location>
</feature>
<feature type="region of interest" description="Disordered" evidence="2">
    <location>
        <begin position="3683"/>
        <end position="4036"/>
    </location>
</feature>
<feature type="compositionally biased region" description="Basic and acidic residues" evidence="2">
    <location>
        <begin position="2266"/>
        <end position="2276"/>
    </location>
</feature>
<feature type="compositionally biased region" description="Basic residues" evidence="2">
    <location>
        <begin position="3244"/>
        <end position="3256"/>
    </location>
</feature>
<feature type="compositionally biased region" description="Low complexity" evidence="2">
    <location>
        <begin position="2755"/>
        <end position="2766"/>
    </location>
</feature>
<feature type="compositionally biased region" description="Low complexity" evidence="2">
    <location>
        <begin position="202"/>
        <end position="223"/>
    </location>
</feature>
<feature type="region of interest" description="Disordered" evidence="2">
    <location>
        <begin position="2548"/>
        <end position="2804"/>
    </location>
</feature>
<proteinExistence type="predicted"/>
<feature type="region of interest" description="Disordered" evidence="2">
    <location>
        <begin position="472"/>
        <end position="539"/>
    </location>
</feature>
<feature type="compositionally biased region" description="Basic and acidic residues" evidence="2">
    <location>
        <begin position="3690"/>
        <end position="3707"/>
    </location>
</feature>
<accession>A0A0A2VW33</accession>
<feature type="compositionally biased region" description="Basic and acidic residues" evidence="2">
    <location>
        <begin position="3418"/>
        <end position="3428"/>
    </location>
</feature>
<feature type="compositionally biased region" description="Polar residues" evidence="2">
    <location>
        <begin position="2784"/>
        <end position="2793"/>
    </location>
</feature>
<feature type="region of interest" description="Disordered" evidence="2">
    <location>
        <begin position="2884"/>
        <end position="3014"/>
    </location>
</feature>
<feature type="compositionally biased region" description="Basic and acidic residues" evidence="2">
    <location>
        <begin position="4517"/>
        <end position="4532"/>
    </location>
</feature>
<feature type="compositionally biased region" description="Basic and acidic residues" evidence="2">
    <location>
        <begin position="3877"/>
        <end position="3892"/>
    </location>
</feature>
<feature type="compositionally biased region" description="Basic and acidic residues" evidence="2">
    <location>
        <begin position="2361"/>
        <end position="2375"/>
    </location>
</feature>
<feature type="compositionally biased region" description="Polar residues" evidence="2">
    <location>
        <begin position="2555"/>
        <end position="2568"/>
    </location>
</feature>
<feature type="compositionally biased region" description="Basic residues" evidence="2">
    <location>
        <begin position="2423"/>
        <end position="2435"/>
    </location>
</feature>
<feature type="compositionally biased region" description="Basic residues" evidence="2">
    <location>
        <begin position="4095"/>
        <end position="4106"/>
    </location>
</feature>
<feature type="compositionally biased region" description="Basic and acidic residues" evidence="2">
    <location>
        <begin position="970"/>
        <end position="981"/>
    </location>
</feature>
<feature type="compositionally biased region" description="Basic residues" evidence="2">
    <location>
        <begin position="2203"/>
        <end position="2214"/>
    </location>
</feature>
<feature type="compositionally biased region" description="Basic residues" evidence="2">
    <location>
        <begin position="143"/>
        <end position="160"/>
    </location>
</feature>
<feature type="region of interest" description="Disordered" evidence="2">
    <location>
        <begin position="4517"/>
        <end position="4596"/>
    </location>
</feature>
<feature type="compositionally biased region" description="Basic and acidic residues" evidence="2">
    <location>
        <begin position="1687"/>
        <end position="1698"/>
    </location>
</feature>
<feature type="compositionally biased region" description="Polar residues" evidence="2">
    <location>
        <begin position="2300"/>
        <end position="2313"/>
    </location>
</feature>
<feature type="compositionally biased region" description="Basic and acidic residues" evidence="2">
    <location>
        <begin position="1617"/>
        <end position="1642"/>
    </location>
</feature>
<feature type="compositionally biased region" description="Basic and acidic residues" evidence="2">
    <location>
        <begin position="1"/>
        <end position="61"/>
    </location>
</feature>
<keyword evidence="1" id="KW-0175">Coiled coil</keyword>
<feature type="compositionally biased region" description="Polar residues" evidence="2">
    <location>
        <begin position="2729"/>
        <end position="2741"/>
    </location>
</feature>